<evidence type="ECO:0000313" key="5">
    <source>
        <dbReference type="Proteomes" id="UP001560267"/>
    </source>
</evidence>
<protein>
    <recommendedName>
        <fullName evidence="3">Core-binding (CB) domain-containing protein</fullName>
    </recommendedName>
</protein>
<dbReference type="InterPro" id="IPR010998">
    <property type="entry name" value="Integrase_recombinase_N"/>
</dbReference>
<dbReference type="PROSITE" id="PS51900">
    <property type="entry name" value="CB"/>
    <property type="match status" value="1"/>
</dbReference>
<proteinExistence type="predicted"/>
<dbReference type="InterPro" id="IPR011010">
    <property type="entry name" value="DNA_brk_join_enz"/>
</dbReference>
<dbReference type="Proteomes" id="UP001560267">
    <property type="component" value="Unassembled WGS sequence"/>
</dbReference>
<reference evidence="4 5" key="1">
    <citation type="submission" date="2024-07" db="EMBL/GenBank/DDBJ databases">
        <title>Draft Genome Sequence of Ferrimicrobium acidiphilum Strain YE2023, Isolated from a Pulp of Bioleach Reactor.</title>
        <authorList>
            <person name="Elkina Y.A."/>
            <person name="Bulaeva A.G."/>
            <person name="Beletsky A.V."/>
            <person name="Mardanov A.V."/>
        </authorList>
    </citation>
    <scope>NUCLEOTIDE SEQUENCE [LARGE SCALE GENOMIC DNA]</scope>
    <source>
        <strain evidence="4 5">YE2023</strain>
    </source>
</reference>
<dbReference type="Gene3D" id="1.10.150.130">
    <property type="match status" value="1"/>
</dbReference>
<evidence type="ECO:0000313" key="4">
    <source>
        <dbReference type="EMBL" id="MEX6431014.1"/>
    </source>
</evidence>
<evidence type="ECO:0000256" key="1">
    <source>
        <dbReference type="ARBA" id="ARBA00023125"/>
    </source>
</evidence>
<feature type="non-terminal residue" evidence="4">
    <location>
        <position position="1"/>
    </location>
</feature>
<accession>A0ABV3Y626</accession>
<keyword evidence="1 2" id="KW-0238">DNA-binding</keyword>
<dbReference type="InterPro" id="IPR044068">
    <property type="entry name" value="CB"/>
</dbReference>
<evidence type="ECO:0000256" key="2">
    <source>
        <dbReference type="PROSITE-ProRule" id="PRU01248"/>
    </source>
</evidence>
<dbReference type="SUPFAM" id="SSF56349">
    <property type="entry name" value="DNA breaking-rejoining enzymes"/>
    <property type="match status" value="1"/>
</dbReference>
<organism evidence="4 5">
    <name type="scientific">Ferrimicrobium acidiphilum</name>
    <dbReference type="NCBI Taxonomy" id="121039"/>
    <lineage>
        <taxon>Bacteria</taxon>
        <taxon>Bacillati</taxon>
        <taxon>Actinomycetota</taxon>
        <taxon>Acidimicrobiia</taxon>
        <taxon>Acidimicrobiales</taxon>
        <taxon>Acidimicrobiaceae</taxon>
        <taxon>Ferrimicrobium</taxon>
    </lineage>
</organism>
<keyword evidence="5" id="KW-1185">Reference proteome</keyword>
<sequence length="205" mass="22487">REWVAHFSENTHSVTEIKPDVYRLRVDAGPDPATGRRRQVSKVYHGGKREANNELRRLIGEVESGVATNAKQTVDELMGEWLAFKRQALSPKSVELYAACMRRYISPALGRRRVTSLTPRDLDLLYGALAKDGVSAFGVRQVHSTIRAALSQGVKWQMVASKVALIASVPFIISPLNCLSNSANHRSDGFPNQKAASTCLTGAAQ</sequence>
<feature type="domain" description="Core-binding (CB)" evidence="3">
    <location>
        <begin position="72"/>
        <end position="154"/>
    </location>
</feature>
<name>A0ABV3Y626_9ACTN</name>
<dbReference type="EMBL" id="JBFSHR010000182">
    <property type="protein sequence ID" value="MEX6431014.1"/>
    <property type="molecule type" value="Genomic_DNA"/>
</dbReference>
<gene>
    <name evidence="4" type="ORF">AB6A68_14460</name>
</gene>
<comment type="caution">
    <text evidence="4">The sequence shown here is derived from an EMBL/GenBank/DDBJ whole genome shotgun (WGS) entry which is preliminary data.</text>
</comment>
<evidence type="ECO:0000259" key="3">
    <source>
        <dbReference type="PROSITE" id="PS51900"/>
    </source>
</evidence>